<accession>X1ABK9</accession>
<reference evidence="1" key="1">
    <citation type="journal article" date="2014" name="Front. Microbiol.">
        <title>High frequency of phylogenetically diverse reductive dehalogenase-homologous genes in deep subseafloor sedimentary metagenomes.</title>
        <authorList>
            <person name="Kawai M."/>
            <person name="Futagami T."/>
            <person name="Toyoda A."/>
            <person name="Takaki Y."/>
            <person name="Nishi S."/>
            <person name="Hori S."/>
            <person name="Arai W."/>
            <person name="Tsubouchi T."/>
            <person name="Morono Y."/>
            <person name="Uchiyama I."/>
            <person name="Ito T."/>
            <person name="Fujiyama A."/>
            <person name="Inagaki F."/>
            <person name="Takami H."/>
        </authorList>
    </citation>
    <scope>NUCLEOTIDE SEQUENCE</scope>
    <source>
        <strain evidence="1">Expedition CK06-06</strain>
    </source>
</reference>
<sequence>MSDITIKELRRRIIKEHGLIPPKPPPFFLPDQGEYDESAVDFHKTDLMKYIEVKYKVKLKLDIYKGSINDVCSRYGWEVDRATISRWRKIIRRYLIDRPP</sequence>
<protein>
    <submittedName>
        <fullName evidence="1">Uncharacterized protein</fullName>
    </submittedName>
</protein>
<organism evidence="1">
    <name type="scientific">marine sediment metagenome</name>
    <dbReference type="NCBI Taxonomy" id="412755"/>
    <lineage>
        <taxon>unclassified sequences</taxon>
        <taxon>metagenomes</taxon>
        <taxon>ecological metagenomes</taxon>
    </lineage>
</organism>
<dbReference type="AlphaFoldDB" id="X1ABK9"/>
<comment type="caution">
    <text evidence="1">The sequence shown here is derived from an EMBL/GenBank/DDBJ whole genome shotgun (WGS) entry which is preliminary data.</text>
</comment>
<name>X1ABK9_9ZZZZ</name>
<evidence type="ECO:0000313" key="1">
    <source>
        <dbReference type="EMBL" id="GAG79249.1"/>
    </source>
</evidence>
<proteinExistence type="predicted"/>
<dbReference type="EMBL" id="BART01009653">
    <property type="protein sequence ID" value="GAG79249.1"/>
    <property type="molecule type" value="Genomic_DNA"/>
</dbReference>
<gene>
    <name evidence="1" type="ORF">S01H4_21334</name>
</gene>